<comment type="caution">
    <text evidence="4">The sequence shown here is derived from an EMBL/GenBank/DDBJ whole genome shotgun (WGS) entry which is preliminary data.</text>
</comment>
<evidence type="ECO:0000313" key="2">
    <source>
        <dbReference type="EMBL" id="CAE8608191.1"/>
    </source>
</evidence>
<dbReference type="Proteomes" id="UP000626109">
    <property type="component" value="Unassembled WGS sequence"/>
</dbReference>
<dbReference type="Proteomes" id="UP000654075">
    <property type="component" value="Unassembled WGS sequence"/>
</dbReference>
<evidence type="ECO:0000256" key="1">
    <source>
        <dbReference type="SAM" id="MobiDB-lite"/>
    </source>
</evidence>
<dbReference type="InterPro" id="IPR013320">
    <property type="entry name" value="ConA-like_dom_sf"/>
</dbReference>
<proteinExistence type="predicted"/>
<sequence length="216" mass="23666">MILGKWHNGSNGTIVGKDVHVHGSSGSSWTTREVRNQKGWPDAGEPENIFLLDPAEPRSFEATIKAMPRKHGEQAGLYMHANAESWVKFVLEGDGSGGVSLVLAEQSCASPFLRGKLSLPDFQGSVTLRLGRGEGGQAEAWWKSVFEEEWRPMTRGSGWLEPSELDGKLYGCLEDEDPRGNTTALCKISPDSRAALVTEQWQDDPAEVSFLNVSHT</sequence>
<dbReference type="SUPFAM" id="SSF49899">
    <property type="entry name" value="Concanavalin A-like lectins/glucanases"/>
    <property type="match status" value="1"/>
</dbReference>
<dbReference type="EMBL" id="CAJNNW010033817">
    <property type="protein sequence ID" value="CAE8720525.1"/>
    <property type="molecule type" value="Genomic_DNA"/>
</dbReference>
<dbReference type="AlphaFoldDB" id="A0A813L6A5"/>
<keyword evidence="6" id="KW-1185">Reference proteome</keyword>
<feature type="region of interest" description="Disordered" evidence="1">
    <location>
        <begin position="14"/>
        <end position="47"/>
    </location>
</feature>
<dbReference type="Gene3D" id="2.60.120.200">
    <property type="match status" value="1"/>
</dbReference>
<evidence type="ECO:0000313" key="6">
    <source>
        <dbReference type="Proteomes" id="UP000654075"/>
    </source>
</evidence>
<evidence type="ECO:0000313" key="4">
    <source>
        <dbReference type="EMBL" id="CAE8720525.1"/>
    </source>
</evidence>
<organism evidence="4 5">
    <name type="scientific">Polarella glacialis</name>
    <name type="common">Dinoflagellate</name>
    <dbReference type="NCBI Taxonomy" id="89957"/>
    <lineage>
        <taxon>Eukaryota</taxon>
        <taxon>Sar</taxon>
        <taxon>Alveolata</taxon>
        <taxon>Dinophyceae</taxon>
        <taxon>Suessiales</taxon>
        <taxon>Suessiaceae</taxon>
        <taxon>Polarella</taxon>
    </lineage>
</organism>
<gene>
    <name evidence="2" type="ORF">PGLA1383_LOCUS26071</name>
    <name evidence="3" type="ORF">PGLA1383_LOCUS40453</name>
    <name evidence="4" type="ORF">PGLA2088_LOCUS41378</name>
</gene>
<protein>
    <submittedName>
        <fullName evidence="4">Uncharacterized protein</fullName>
    </submittedName>
</protein>
<evidence type="ECO:0000313" key="5">
    <source>
        <dbReference type="Proteomes" id="UP000626109"/>
    </source>
</evidence>
<evidence type="ECO:0000313" key="3">
    <source>
        <dbReference type="EMBL" id="CAE8623155.1"/>
    </source>
</evidence>
<dbReference type="EMBL" id="CAJNNV010028123">
    <property type="protein sequence ID" value="CAE8623155.1"/>
    <property type="molecule type" value="Genomic_DNA"/>
</dbReference>
<reference evidence="4" key="1">
    <citation type="submission" date="2021-02" db="EMBL/GenBank/DDBJ databases">
        <authorList>
            <person name="Dougan E. K."/>
            <person name="Rhodes N."/>
            <person name="Thang M."/>
            <person name="Chan C."/>
        </authorList>
    </citation>
    <scope>NUCLEOTIDE SEQUENCE</scope>
</reference>
<name>A0A813L6A5_POLGL</name>
<dbReference type="EMBL" id="CAJNNV010022565">
    <property type="protein sequence ID" value="CAE8608191.1"/>
    <property type="molecule type" value="Genomic_DNA"/>
</dbReference>
<accession>A0A813L6A5</accession>